<evidence type="ECO:0000259" key="10">
    <source>
        <dbReference type="Pfam" id="PF05499"/>
    </source>
</evidence>
<evidence type="ECO:0000256" key="3">
    <source>
        <dbReference type="ARBA" id="ARBA00019132"/>
    </source>
</evidence>
<comment type="caution">
    <text evidence="12">The sequence shown here is derived from an EMBL/GenBank/DDBJ whole genome shotgun (WGS) entry which is preliminary data.</text>
</comment>
<evidence type="ECO:0000256" key="1">
    <source>
        <dbReference type="ARBA" id="ARBA00004123"/>
    </source>
</evidence>
<sequence>MSGSDIRDILQLGKPSESSGIKKAKLPTERRPDGISRELYSLIGSAPSVALLKPTYKAKFNVKKKATPWMLESFSNNARSDNLTLQHWIKAANANKTYPFAYTEKPGAVIEYSDDEYEKYLADIDPEWSKEETDYLMDLCRKYNMRFIIITDRYSYKDKSRSMEDLKDRYYAICRTLAKERASERDTGYPLYQYAFDKAREVERKQALETLAGRTKEQMDEEEALLVEMRRIEQNEARLEREKESVMHLLAQLPASSRGDTNNTAANNSSPEHSKKRRRSGIEDQSKKSRRGSSIAEASTLPKEKLVPGVHVQSQRLPSTKGAMHAKVLKVMDELGVGPRPVMPTAAVCHGFEQLQTSIAAMFELKKVVDKMEMEHRIASHIDKLHNQEA</sequence>
<dbReference type="GO" id="GO:0006338">
    <property type="term" value="P:chromatin remodeling"/>
    <property type="evidence" value="ECO:0007669"/>
    <property type="project" value="InterPro"/>
</dbReference>
<keyword evidence="6" id="KW-0804">Transcription</keyword>
<evidence type="ECO:0000256" key="8">
    <source>
        <dbReference type="SAM" id="Coils"/>
    </source>
</evidence>
<dbReference type="RefSeq" id="XP_058343185.1">
    <property type="nucleotide sequence ID" value="XM_058485990.1"/>
</dbReference>
<accession>A0AAD7V397</accession>
<evidence type="ECO:0000256" key="7">
    <source>
        <dbReference type="ARBA" id="ARBA00023242"/>
    </source>
</evidence>
<feature type="domain" description="DAMP1 SANT/Myb-like" evidence="11">
    <location>
        <begin position="98"/>
        <end position="177"/>
    </location>
</feature>
<evidence type="ECO:0000313" key="12">
    <source>
        <dbReference type="EMBL" id="KAJ8658272.1"/>
    </source>
</evidence>
<feature type="compositionally biased region" description="Polar residues" evidence="9">
    <location>
        <begin position="254"/>
        <end position="271"/>
    </location>
</feature>
<reference evidence="12 13" key="1">
    <citation type="submission" date="2023-03" db="EMBL/GenBank/DDBJ databases">
        <title>Genome sequence of Lichtheimia ornata CBS 291.66.</title>
        <authorList>
            <person name="Mohabir J.T."/>
            <person name="Shea T.P."/>
            <person name="Kurbessoian T."/>
            <person name="Berby B."/>
            <person name="Fontaine J."/>
            <person name="Livny J."/>
            <person name="Gnirke A."/>
            <person name="Stajich J.E."/>
            <person name="Cuomo C.A."/>
        </authorList>
    </citation>
    <scope>NUCLEOTIDE SEQUENCE [LARGE SCALE GENOMIC DNA]</scope>
    <source>
        <strain evidence="12">CBS 291.66</strain>
    </source>
</reference>
<dbReference type="CDD" id="cd11658">
    <property type="entry name" value="SANT_DMAP1_like"/>
    <property type="match status" value="1"/>
</dbReference>
<dbReference type="InterPro" id="IPR008468">
    <property type="entry name" value="DMAP1"/>
</dbReference>
<keyword evidence="7" id="KW-0539">Nucleus</keyword>
<dbReference type="AlphaFoldDB" id="A0AAD7V397"/>
<name>A0AAD7V397_9FUNG</name>
<evidence type="ECO:0000256" key="6">
    <source>
        <dbReference type="ARBA" id="ARBA00023163"/>
    </source>
</evidence>
<dbReference type="GO" id="GO:0035267">
    <property type="term" value="C:NuA4 histone acetyltransferase complex"/>
    <property type="evidence" value="ECO:0007669"/>
    <property type="project" value="InterPro"/>
</dbReference>
<dbReference type="GeneID" id="83213367"/>
<dbReference type="Pfam" id="PF05499">
    <property type="entry name" value="DMAP1"/>
    <property type="match status" value="1"/>
</dbReference>
<dbReference type="EMBL" id="JARTCD010000025">
    <property type="protein sequence ID" value="KAJ8658272.1"/>
    <property type="molecule type" value="Genomic_DNA"/>
</dbReference>
<gene>
    <name evidence="12" type="ORF">O0I10_005955</name>
</gene>
<dbReference type="GO" id="GO:0000812">
    <property type="term" value="C:Swr1 complex"/>
    <property type="evidence" value="ECO:0007669"/>
    <property type="project" value="TreeGrafter"/>
</dbReference>
<feature type="region of interest" description="Disordered" evidence="9">
    <location>
        <begin position="253"/>
        <end position="319"/>
    </location>
</feature>
<dbReference type="InterPro" id="IPR027109">
    <property type="entry name" value="Swc4/Dmap1"/>
</dbReference>
<evidence type="ECO:0000313" key="13">
    <source>
        <dbReference type="Proteomes" id="UP001234581"/>
    </source>
</evidence>
<keyword evidence="4" id="KW-0156">Chromatin regulator</keyword>
<dbReference type="InterPro" id="IPR032563">
    <property type="entry name" value="DAMP1_SANT-like"/>
</dbReference>
<feature type="domain" description="DNA methyltransferase 1-associated 1" evidence="10">
    <location>
        <begin position="221"/>
        <end position="377"/>
    </location>
</feature>
<keyword evidence="13" id="KW-1185">Reference proteome</keyword>
<organism evidence="12 13">
    <name type="scientific">Lichtheimia ornata</name>
    <dbReference type="NCBI Taxonomy" id="688661"/>
    <lineage>
        <taxon>Eukaryota</taxon>
        <taxon>Fungi</taxon>
        <taxon>Fungi incertae sedis</taxon>
        <taxon>Mucoromycota</taxon>
        <taxon>Mucoromycotina</taxon>
        <taxon>Mucoromycetes</taxon>
        <taxon>Mucorales</taxon>
        <taxon>Lichtheimiaceae</taxon>
        <taxon>Lichtheimia</taxon>
    </lineage>
</organism>
<comment type="similarity">
    <text evidence="2">Belongs to the SWC4 family.</text>
</comment>
<dbReference type="InterPro" id="IPR009057">
    <property type="entry name" value="Homeodomain-like_sf"/>
</dbReference>
<dbReference type="GO" id="GO:0003714">
    <property type="term" value="F:transcription corepressor activity"/>
    <property type="evidence" value="ECO:0007669"/>
    <property type="project" value="TreeGrafter"/>
</dbReference>
<dbReference type="GO" id="GO:0006281">
    <property type="term" value="P:DNA repair"/>
    <property type="evidence" value="ECO:0007669"/>
    <property type="project" value="InterPro"/>
</dbReference>
<dbReference type="SUPFAM" id="SSF46689">
    <property type="entry name" value="Homeodomain-like"/>
    <property type="match status" value="1"/>
</dbReference>
<dbReference type="FunFam" id="1.10.10.60:FF:000087">
    <property type="entry name" value="DNA methyltransferase 1-associated protein 1"/>
    <property type="match status" value="1"/>
</dbReference>
<dbReference type="Proteomes" id="UP001234581">
    <property type="component" value="Unassembled WGS sequence"/>
</dbReference>
<evidence type="ECO:0000256" key="2">
    <source>
        <dbReference type="ARBA" id="ARBA00006918"/>
    </source>
</evidence>
<dbReference type="Pfam" id="PF16282">
    <property type="entry name" value="SANT_DAMP1_like"/>
    <property type="match status" value="1"/>
</dbReference>
<keyword evidence="5" id="KW-0805">Transcription regulation</keyword>
<evidence type="ECO:0000256" key="4">
    <source>
        <dbReference type="ARBA" id="ARBA00022853"/>
    </source>
</evidence>
<keyword evidence="8" id="KW-0175">Coiled coil</keyword>
<comment type="subcellular location">
    <subcellularLocation>
        <location evidence="1">Nucleus</location>
    </subcellularLocation>
</comment>
<dbReference type="PANTHER" id="PTHR12855:SF10">
    <property type="entry name" value="DNA METHYLTRANSFERASE 1-ASSOCIATED PROTEIN 1"/>
    <property type="match status" value="1"/>
</dbReference>
<feature type="coiled-coil region" evidence="8">
    <location>
        <begin position="205"/>
        <end position="252"/>
    </location>
</feature>
<dbReference type="Gene3D" id="1.10.10.60">
    <property type="entry name" value="Homeodomain-like"/>
    <property type="match status" value="1"/>
</dbReference>
<evidence type="ECO:0000259" key="11">
    <source>
        <dbReference type="Pfam" id="PF16282"/>
    </source>
</evidence>
<dbReference type="PANTHER" id="PTHR12855">
    <property type="entry name" value="DNA METHYLTRANSFERASE 1-ASSOCIATED PROTEIN 1 FAMILY MEMBER"/>
    <property type="match status" value="1"/>
</dbReference>
<dbReference type="GO" id="GO:0000122">
    <property type="term" value="P:negative regulation of transcription by RNA polymerase II"/>
    <property type="evidence" value="ECO:0007669"/>
    <property type="project" value="TreeGrafter"/>
</dbReference>
<proteinExistence type="inferred from homology"/>
<evidence type="ECO:0000256" key="5">
    <source>
        <dbReference type="ARBA" id="ARBA00023015"/>
    </source>
</evidence>
<evidence type="ECO:0000256" key="9">
    <source>
        <dbReference type="SAM" id="MobiDB-lite"/>
    </source>
</evidence>
<protein>
    <recommendedName>
        <fullName evidence="3">SWR1-complex protein 4</fullName>
    </recommendedName>
</protein>